<dbReference type="PANTHER" id="PTHR10514">
    <property type="entry name" value="ANGIOTENSIN-CONVERTING ENZYME"/>
    <property type="match status" value="1"/>
</dbReference>
<evidence type="ECO:0000256" key="6">
    <source>
        <dbReference type="PIRSR" id="PIRSR601548-10"/>
    </source>
</evidence>
<feature type="active site" description="Proton donor 2" evidence="7">
    <location>
        <position position="518"/>
    </location>
</feature>
<feature type="binding site" evidence="9">
    <location>
        <position position="418"/>
    </location>
    <ligand>
        <name>Zn(2+)</name>
        <dbReference type="ChEBI" id="CHEBI:29105"/>
        <label>1</label>
        <note>catalytic</note>
    </ligand>
</feature>
<keyword evidence="3 10" id="KW-1015">Disulfide bond</keyword>
<keyword evidence="14" id="KW-0121">Carboxypeptidase</keyword>
<evidence type="ECO:0000256" key="8">
    <source>
        <dbReference type="PIRSR" id="PIRSR601548-2"/>
    </source>
</evidence>
<keyword evidence="14" id="KW-0645">Protease</keyword>
<dbReference type="InterPro" id="IPR001548">
    <property type="entry name" value="Peptidase_M2"/>
</dbReference>
<evidence type="ECO:0000256" key="15">
    <source>
        <dbReference type="SAM" id="SignalP"/>
    </source>
</evidence>
<reference evidence="16 17" key="1">
    <citation type="journal article" date="2023" name="Arcadia Sci">
        <title>De novo assembly of a long-read Amblyomma americanum tick genome.</title>
        <authorList>
            <person name="Chou S."/>
            <person name="Poskanzer K.E."/>
            <person name="Rollins M."/>
            <person name="Thuy-Boun P.S."/>
        </authorList>
    </citation>
    <scope>NUCLEOTIDE SEQUENCE [LARGE SCALE GENOMIC DNA]</scope>
    <source>
        <strain evidence="16">F_SG_1</strain>
        <tissue evidence="16">Salivary glands</tissue>
    </source>
</reference>
<feature type="active site" description="Proton donor 1" evidence="5">
    <location>
        <position position="518"/>
    </location>
</feature>
<accession>A0AAQ4DJC5</accession>
<dbReference type="GO" id="GO:0005886">
    <property type="term" value="C:plasma membrane"/>
    <property type="evidence" value="ECO:0007669"/>
    <property type="project" value="TreeGrafter"/>
</dbReference>
<dbReference type="CDD" id="cd06461">
    <property type="entry name" value="M2_ACE"/>
    <property type="match status" value="1"/>
</dbReference>
<dbReference type="SUPFAM" id="SSF55486">
    <property type="entry name" value="Metalloproteases ('zincins'), catalytic domain"/>
    <property type="match status" value="1"/>
</dbReference>
<keyword evidence="9 14" id="KW-0862">Zinc</keyword>
<dbReference type="Pfam" id="PF01401">
    <property type="entry name" value="Peptidase_M2"/>
    <property type="match status" value="1"/>
</dbReference>
<evidence type="ECO:0000313" key="16">
    <source>
        <dbReference type="EMBL" id="KAK8762565.1"/>
    </source>
</evidence>
<keyword evidence="14" id="KW-0378">Hydrolase</keyword>
<evidence type="ECO:0000256" key="3">
    <source>
        <dbReference type="ARBA" id="ARBA00023157"/>
    </source>
</evidence>
<evidence type="ECO:0000256" key="1">
    <source>
        <dbReference type="ARBA" id="ARBA00008139"/>
    </source>
</evidence>
<comment type="caution">
    <text evidence="16">The sequence shown here is derived from an EMBL/GenBank/DDBJ whole genome shotgun (WGS) entry which is preliminary data.</text>
</comment>
<comment type="similarity">
    <text evidence="1 13 14">Belongs to the peptidase M2 family.</text>
</comment>
<feature type="binding site" evidence="12">
    <location>
        <position position="418"/>
    </location>
    <ligand>
        <name>Zn(2+)</name>
        <dbReference type="ChEBI" id="CHEBI:29105"/>
        <label>2</label>
        <note>catalytic</note>
    </ligand>
</feature>
<feature type="binding site" evidence="9">
    <location>
        <position position="390"/>
    </location>
    <ligand>
        <name>Zn(2+)</name>
        <dbReference type="ChEBI" id="CHEBI:29105"/>
        <label>1</label>
        <note>catalytic</note>
    </ligand>
</feature>
<evidence type="ECO:0000256" key="13">
    <source>
        <dbReference type="PROSITE-ProRule" id="PRU01355"/>
    </source>
</evidence>
<keyword evidence="14" id="KW-0482">Metalloprotease</keyword>
<feature type="signal peptide" evidence="15">
    <location>
        <begin position="1"/>
        <end position="31"/>
    </location>
</feature>
<feature type="chain" id="PRO_5043053445" description="Angiotensin-converting enzyme" evidence="15">
    <location>
        <begin position="32"/>
        <end position="663"/>
    </location>
</feature>
<evidence type="ECO:0000256" key="5">
    <source>
        <dbReference type="PIRSR" id="PIRSR601548-1"/>
    </source>
</evidence>
<gene>
    <name evidence="16" type="ORF">V5799_026167</name>
</gene>
<keyword evidence="2 15" id="KW-0732">Signal</keyword>
<evidence type="ECO:0000256" key="4">
    <source>
        <dbReference type="ARBA" id="ARBA00023180"/>
    </source>
</evidence>
<feature type="binding site" evidence="8">
    <location>
        <position position="235"/>
    </location>
    <ligand>
        <name>chloride</name>
        <dbReference type="ChEBI" id="CHEBI:17996"/>
        <label>1</label>
    </ligand>
</feature>
<feature type="glycosylation site" description="N-linked (GlcNAc...) asparagine" evidence="6">
    <location>
        <position position="83"/>
    </location>
</feature>
<evidence type="ECO:0000256" key="12">
    <source>
        <dbReference type="PIRSR" id="PIRSR601548-8"/>
    </source>
</evidence>
<evidence type="ECO:0000256" key="11">
    <source>
        <dbReference type="PIRSR" id="PIRSR601548-6"/>
    </source>
</evidence>
<keyword evidence="17" id="KW-1185">Reference proteome</keyword>
<dbReference type="Proteomes" id="UP001321473">
    <property type="component" value="Unassembled WGS sequence"/>
</dbReference>
<evidence type="ECO:0000256" key="9">
    <source>
        <dbReference type="PIRSR" id="PIRSR601548-3"/>
    </source>
</evidence>
<feature type="active site" description="Proton acceptor 2" evidence="11">
    <location>
        <position position="391"/>
    </location>
</feature>
<dbReference type="PANTHER" id="PTHR10514:SF27">
    <property type="entry name" value="ANGIOTENSIN-CONVERTING ENZYME"/>
    <property type="match status" value="1"/>
</dbReference>
<feature type="binding site" evidence="8">
    <location>
        <position position="527"/>
    </location>
    <ligand>
        <name>chloride</name>
        <dbReference type="ChEBI" id="CHEBI:17996"/>
        <label>1</label>
    </ligand>
</feature>
<feature type="active site" description="Proton acceptor 1" evidence="5">
    <location>
        <position position="391"/>
    </location>
</feature>
<organism evidence="16 17">
    <name type="scientific">Amblyomma americanum</name>
    <name type="common">Lone star tick</name>
    <dbReference type="NCBI Taxonomy" id="6943"/>
    <lineage>
        <taxon>Eukaryota</taxon>
        <taxon>Metazoa</taxon>
        <taxon>Ecdysozoa</taxon>
        <taxon>Arthropoda</taxon>
        <taxon>Chelicerata</taxon>
        <taxon>Arachnida</taxon>
        <taxon>Acari</taxon>
        <taxon>Parasitiformes</taxon>
        <taxon>Ixodida</taxon>
        <taxon>Ixodoidea</taxon>
        <taxon>Ixodidae</taxon>
        <taxon>Amblyomminae</taxon>
        <taxon>Amblyomma</taxon>
    </lineage>
</organism>
<keyword evidence="9 14" id="KW-0479">Metal-binding</keyword>
<feature type="disulfide bond" evidence="10 13">
    <location>
        <begin position="359"/>
        <end position="377"/>
    </location>
</feature>
<sequence length="663" mass="75442">MAALPGSSASSPPPARLVAAVLLAALLQAAATDNYDSYLATLKNVSALISNEDMGVSFIEDLEVPYTTMEHVDSSSQWDYATNITEYNENNTNKVSNEKAKLEREFGLTAKRFDWQNFKNESLKRLFRHVATIGLAALPDDKLENATSLSSKMATIYGSTKVTVGKEKDLSLEPDLVRMMKEVGDYDKLREVWLAWHNAVGPAVKEYFIPYVTLANEGASLDGYANLKDAWLSDYETANMTEIVDKLWEEVSPLYKKLHAFVRMKLREIYPGRLPADGTIPAHLLGNMWAQDWSSLYTRLSEEKAPLDITKTIQEQKWNASRMFHAAEDFFASIGLEKMTPTFWEKSIITKPDDRDFQCHASAWDMHDGDDFRIKMCTDPSMEELRTVHHEMGHVEYYMLYKHQHVLNRQGANEGFHEAVGDLIGLSVATKTHYEKLGLMKPTDKYNPTDILLMSALTKIAFLPFGYILDKWRWTIFTGETPFEKMNEKFWEYRIKYQGVSPPVKRNESFFDGGAKYHVALHVPYLRYFVSYMLQFQFHEHLCTTTNKIDGTHPFHECDIYGEKNAGEILRNGLSLGRSKPWPEVLEIMAGTNQMSASSLKKYFGPLEKWLDEQIKNEKVGWDDANVQDYMGSPSFANKVDLSAGTVLASVMVVVFCRAYGSL</sequence>
<dbReference type="GO" id="GO:0046872">
    <property type="term" value="F:metal ion binding"/>
    <property type="evidence" value="ECO:0007669"/>
    <property type="project" value="UniProtKB-KW"/>
</dbReference>
<dbReference type="GO" id="GO:0008237">
    <property type="term" value="F:metallopeptidase activity"/>
    <property type="evidence" value="ECO:0007669"/>
    <property type="project" value="UniProtKB-KW"/>
</dbReference>
<dbReference type="Gene3D" id="1.10.1370.30">
    <property type="match status" value="1"/>
</dbReference>
<feature type="glycosylation site" description="N-linked (GlcNAc...) (complex) asparagine" evidence="6">
    <location>
        <position position="120"/>
    </location>
</feature>
<keyword evidence="4 6" id="KW-0325">Glycoprotein</keyword>
<evidence type="ECO:0000256" key="2">
    <source>
        <dbReference type="ARBA" id="ARBA00022729"/>
    </source>
</evidence>
<feature type="binding site" evidence="12">
    <location>
        <position position="394"/>
    </location>
    <ligand>
        <name>Zn(2+)</name>
        <dbReference type="ChEBI" id="CHEBI:29105"/>
        <label>2</label>
        <note>catalytic</note>
    </ligand>
</feature>
<evidence type="ECO:0000256" key="14">
    <source>
        <dbReference type="RuleBase" id="RU361144"/>
    </source>
</evidence>
<dbReference type="GO" id="GO:0008241">
    <property type="term" value="F:peptidyl-dipeptidase activity"/>
    <property type="evidence" value="ECO:0007669"/>
    <property type="project" value="InterPro"/>
</dbReference>
<comment type="caution">
    <text evidence="13">Lacks conserved residue(s) required for the propagation of feature annotation.</text>
</comment>
<feature type="disulfide bond" evidence="10">
    <location>
        <begin position="543"/>
        <end position="558"/>
    </location>
</feature>
<name>A0AAQ4DJC5_AMBAM</name>
<feature type="binding site" evidence="9">
    <location>
        <position position="394"/>
    </location>
    <ligand>
        <name>Zn(2+)</name>
        <dbReference type="ChEBI" id="CHEBI:29105"/>
        <label>1</label>
        <note>catalytic</note>
    </ligand>
</feature>
<feature type="binding site" evidence="12">
    <location>
        <position position="390"/>
    </location>
    <ligand>
        <name>Zn(2+)</name>
        <dbReference type="ChEBI" id="CHEBI:29105"/>
        <label>2</label>
        <note>catalytic</note>
    </ligand>
</feature>
<comment type="cofactor">
    <cofactor evidence="14">
        <name>Zn(2+)</name>
        <dbReference type="ChEBI" id="CHEBI:29105"/>
    </cofactor>
    <text evidence="14">Binds 1 zinc ion per subunit.</text>
</comment>
<dbReference type="EMBL" id="JARKHS020029955">
    <property type="protein sequence ID" value="KAK8762565.1"/>
    <property type="molecule type" value="Genomic_DNA"/>
</dbReference>
<proteinExistence type="inferred from homology"/>
<evidence type="ECO:0000256" key="10">
    <source>
        <dbReference type="PIRSR" id="PIRSR601548-4"/>
    </source>
</evidence>
<dbReference type="GO" id="GO:0004180">
    <property type="term" value="F:carboxypeptidase activity"/>
    <property type="evidence" value="ECO:0007669"/>
    <property type="project" value="UniProtKB-KW"/>
</dbReference>
<evidence type="ECO:0000313" key="17">
    <source>
        <dbReference type="Proteomes" id="UP001321473"/>
    </source>
</evidence>
<dbReference type="PRINTS" id="PR00791">
    <property type="entry name" value="PEPDIPTASEA"/>
</dbReference>
<protein>
    <recommendedName>
        <fullName evidence="14">Angiotensin-converting enzyme</fullName>
        <ecNumber evidence="14">3.4.-.-</ecNumber>
    </recommendedName>
</protein>
<dbReference type="AlphaFoldDB" id="A0AAQ4DJC5"/>
<evidence type="ECO:0000256" key="7">
    <source>
        <dbReference type="PIRSR" id="PIRSR601548-11"/>
    </source>
</evidence>
<dbReference type="GO" id="GO:0006508">
    <property type="term" value="P:proteolysis"/>
    <property type="evidence" value="ECO:0007669"/>
    <property type="project" value="UniProtKB-KW"/>
</dbReference>
<dbReference type="EC" id="3.4.-.-" evidence="14"/>
<dbReference type="PROSITE" id="PS52011">
    <property type="entry name" value="PEPTIDASE_M2"/>
    <property type="match status" value="1"/>
</dbReference>